<feature type="compositionally biased region" description="Low complexity" evidence="1">
    <location>
        <begin position="358"/>
        <end position="370"/>
    </location>
</feature>
<evidence type="ECO:0008006" key="5">
    <source>
        <dbReference type="Google" id="ProtNLM"/>
    </source>
</evidence>
<feature type="region of interest" description="Disordered" evidence="1">
    <location>
        <begin position="255"/>
        <end position="386"/>
    </location>
</feature>
<sequence length="461" mass="50336">MVSSLWLSKFSVVIFFRLLHSTHTHTHTHVYIYIYILHIRIYATCHTDKNPFSRPHPLSLYHLHLDLLCLLNQVLFSIVSPCDSPVGFPFLCLFLSQRAPHPQRPSSLCSKDCVGSAEDTHTKMMTVAQQVANAFTVDFVERVAKNAANIADLYGRHATLTVNDFELGISEVHDSYVPIAVQKWALSLQGSRLRVDSVNAAPLYSGVNVFVTMTAFGEMQQYYHIATTLESFQDTYGMDGYYVRHQVIARIGAVAPEPPAPEPTPAAVEKSEAPKKSKSATPEPEAAPAQPAPKPEEAEEPASAAAPAESEDEKKPEPASVSSKPKSWASLVSSAPVKTAEHKPVRVVAHEGGKKPTTESTATATAAPASKRLPPRERKASEAVGDRLMFNTTGSVTDDEIRAALGPMSAHLVSLRNNSAKGHVFMDFAEKANAFDELSKAQPVIGASKVKMSVFRQRSRD</sequence>
<dbReference type="VEuPathDB" id="TriTrypDB:LtaPh_3031000"/>
<proteinExistence type="predicted"/>
<dbReference type="OrthoDB" id="251680at2759"/>
<feature type="compositionally biased region" description="Basic and acidic residues" evidence="1">
    <location>
        <begin position="339"/>
        <end position="357"/>
    </location>
</feature>
<feature type="signal peptide" evidence="2">
    <location>
        <begin position="1"/>
        <end position="24"/>
    </location>
</feature>
<protein>
    <recommendedName>
        <fullName evidence="5">RRM domain-containing protein</fullName>
    </recommendedName>
</protein>
<comment type="caution">
    <text evidence="3">The sequence shown here is derived from an EMBL/GenBank/DDBJ whole genome shotgun (WGS) entry which is preliminary data.</text>
</comment>
<feature type="chain" id="PRO_5025003760" description="RRM domain-containing protein" evidence="2">
    <location>
        <begin position="25"/>
        <end position="461"/>
    </location>
</feature>
<dbReference type="InterPro" id="IPR032710">
    <property type="entry name" value="NTF2-like_dom_sf"/>
</dbReference>
<dbReference type="SUPFAM" id="SSF54427">
    <property type="entry name" value="NTF2-like"/>
    <property type="match status" value="1"/>
</dbReference>
<keyword evidence="4" id="KW-1185">Reference proteome</keyword>
<dbReference type="Proteomes" id="UP000419144">
    <property type="component" value="Unassembled WGS sequence"/>
</dbReference>
<feature type="compositionally biased region" description="Low complexity" evidence="1">
    <location>
        <begin position="279"/>
        <end position="289"/>
    </location>
</feature>
<dbReference type="EMBL" id="BLBS01000043">
    <property type="protein sequence ID" value="GET90921.1"/>
    <property type="molecule type" value="Genomic_DNA"/>
</dbReference>
<evidence type="ECO:0000256" key="2">
    <source>
        <dbReference type="SAM" id="SignalP"/>
    </source>
</evidence>
<dbReference type="AlphaFoldDB" id="A0A640KNV3"/>
<name>A0A640KNV3_LEITA</name>
<evidence type="ECO:0000313" key="3">
    <source>
        <dbReference type="EMBL" id="GET90921.1"/>
    </source>
</evidence>
<organism evidence="3 4">
    <name type="scientific">Leishmania tarentolae</name>
    <name type="common">Sauroleishmania tarentolae</name>
    <dbReference type="NCBI Taxonomy" id="5689"/>
    <lineage>
        <taxon>Eukaryota</taxon>
        <taxon>Discoba</taxon>
        <taxon>Euglenozoa</taxon>
        <taxon>Kinetoplastea</taxon>
        <taxon>Metakinetoplastina</taxon>
        <taxon>Trypanosomatida</taxon>
        <taxon>Trypanosomatidae</taxon>
        <taxon>Leishmaniinae</taxon>
        <taxon>Leishmania</taxon>
        <taxon>lizard Leishmania</taxon>
    </lineage>
</organism>
<evidence type="ECO:0000256" key="1">
    <source>
        <dbReference type="SAM" id="MobiDB-lite"/>
    </source>
</evidence>
<feature type="compositionally biased region" description="Basic and acidic residues" evidence="1">
    <location>
        <begin position="374"/>
        <end position="385"/>
    </location>
</feature>
<keyword evidence="2" id="KW-0732">Signal</keyword>
<feature type="compositionally biased region" description="Polar residues" evidence="1">
    <location>
        <begin position="321"/>
        <end position="333"/>
    </location>
</feature>
<evidence type="ECO:0000313" key="4">
    <source>
        <dbReference type="Proteomes" id="UP000419144"/>
    </source>
</evidence>
<reference evidence="3" key="1">
    <citation type="submission" date="2019-11" db="EMBL/GenBank/DDBJ databases">
        <title>Leishmania tarentolae CDS.</title>
        <authorList>
            <person name="Goto Y."/>
            <person name="Yamagishi J."/>
        </authorList>
    </citation>
    <scope>NUCLEOTIDE SEQUENCE [LARGE SCALE GENOMIC DNA]</scope>
    <source>
        <strain evidence="3">Parrot Tar II</strain>
    </source>
</reference>
<accession>A0A640KNV3</accession>
<gene>
    <name evidence="3" type="ORF">LtaPh_3031000</name>
</gene>